<protein>
    <recommendedName>
        <fullName evidence="6">PilZ domain-containing protein</fullName>
    </recommendedName>
</protein>
<reference evidence="5" key="1">
    <citation type="submission" date="2018-06" db="EMBL/GenBank/DDBJ databases">
        <authorList>
            <person name="Zhirakovskaya E."/>
        </authorList>
    </citation>
    <scope>NUCLEOTIDE SEQUENCE</scope>
</reference>
<evidence type="ECO:0000313" key="5">
    <source>
        <dbReference type="EMBL" id="VAX00877.1"/>
    </source>
</evidence>
<feature type="domain" description="Type III secretion system flagellar brake protein YcgR PilZN" evidence="4">
    <location>
        <begin position="22"/>
        <end position="97"/>
    </location>
</feature>
<evidence type="ECO:0000256" key="1">
    <source>
        <dbReference type="ARBA" id="ARBA00022741"/>
    </source>
</evidence>
<keyword evidence="1" id="KW-0547">Nucleotide-binding</keyword>
<dbReference type="InterPro" id="IPR012349">
    <property type="entry name" value="Split_barrel_FMN-bd"/>
</dbReference>
<dbReference type="InterPro" id="IPR009926">
    <property type="entry name" value="T3SS_YcgR_PilZN"/>
</dbReference>
<evidence type="ECO:0000256" key="2">
    <source>
        <dbReference type="ARBA" id="ARBA00023143"/>
    </source>
</evidence>
<evidence type="ECO:0000259" key="3">
    <source>
        <dbReference type="Pfam" id="PF07238"/>
    </source>
</evidence>
<dbReference type="GO" id="GO:0035438">
    <property type="term" value="F:cyclic-di-GMP binding"/>
    <property type="evidence" value="ECO:0007669"/>
    <property type="project" value="InterPro"/>
</dbReference>
<sequence>MENKNELILNAGDALQLQFYPLTASDREERYYVRVIGYLAGKSIIATAPVLDGRLMLLREHQQFTVRLISGNSVQAFMASLLKKTTTPYPYIHLSYPETLESITIRKAQRINTNIIASVQNLEPGKEAVKTRSSALNDLSSAGALVVATEDLGEVGDMLSISVKLTVAEKDEYLNISAIIRRCLDKAEPEDKNRYGVEFQIADEREKLVIHGFVYEQIARTMS</sequence>
<name>A0A3B1B6Z4_9ZZZZ</name>
<accession>A0A3B1B6Z4</accession>
<proteinExistence type="predicted"/>
<keyword evidence="2" id="KW-0975">Bacterial flagellum</keyword>
<dbReference type="InterPro" id="IPR009875">
    <property type="entry name" value="PilZ_domain"/>
</dbReference>
<evidence type="ECO:0000259" key="4">
    <source>
        <dbReference type="Pfam" id="PF12945"/>
    </source>
</evidence>
<evidence type="ECO:0008006" key="6">
    <source>
        <dbReference type="Google" id="ProtNLM"/>
    </source>
</evidence>
<dbReference type="EMBL" id="UOFR01000079">
    <property type="protein sequence ID" value="VAX00877.1"/>
    <property type="molecule type" value="Genomic_DNA"/>
</dbReference>
<dbReference type="Pfam" id="PF12945">
    <property type="entry name" value="PilZNR"/>
    <property type="match status" value="1"/>
</dbReference>
<dbReference type="AlphaFoldDB" id="A0A3B1B6Z4"/>
<dbReference type="SUPFAM" id="SSF141371">
    <property type="entry name" value="PilZ domain-like"/>
    <property type="match status" value="1"/>
</dbReference>
<organism evidence="5">
    <name type="scientific">hydrothermal vent metagenome</name>
    <dbReference type="NCBI Taxonomy" id="652676"/>
    <lineage>
        <taxon>unclassified sequences</taxon>
        <taxon>metagenomes</taxon>
        <taxon>ecological metagenomes</taxon>
    </lineage>
</organism>
<gene>
    <name evidence="5" type="ORF">MNBD_GAMMA21-2311</name>
</gene>
<dbReference type="Gene3D" id="2.40.10.220">
    <property type="entry name" value="predicted glycosyltransferase like domains"/>
    <property type="match status" value="1"/>
</dbReference>
<dbReference type="Gene3D" id="2.30.110.10">
    <property type="entry name" value="Electron Transport, Fmn-binding Protein, Chain A"/>
    <property type="match status" value="1"/>
</dbReference>
<feature type="domain" description="PilZ" evidence="3">
    <location>
        <begin position="106"/>
        <end position="215"/>
    </location>
</feature>
<dbReference type="Pfam" id="PF07238">
    <property type="entry name" value="PilZ"/>
    <property type="match status" value="1"/>
</dbReference>